<dbReference type="InterPro" id="IPR012349">
    <property type="entry name" value="Split_barrel_FMN-bd"/>
</dbReference>
<dbReference type="PANTHER" id="PTHR33798">
    <property type="entry name" value="FLAVOPROTEIN OXYGENASE"/>
    <property type="match status" value="1"/>
</dbReference>
<organism evidence="6 7">
    <name type="scientific">Orenia metallireducens</name>
    <dbReference type="NCBI Taxonomy" id="1413210"/>
    <lineage>
        <taxon>Bacteria</taxon>
        <taxon>Bacillati</taxon>
        <taxon>Bacillota</taxon>
        <taxon>Clostridia</taxon>
        <taxon>Halanaerobiales</taxon>
        <taxon>Halobacteroidaceae</taxon>
        <taxon>Orenia</taxon>
    </lineage>
</organism>
<evidence type="ECO:0000256" key="2">
    <source>
        <dbReference type="ARBA" id="ARBA00022630"/>
    </source>
</evidence>
<dbReference type="Pfam" id="PF01613">
    <property type="entry name" value="Flavin_Reduct"/>
    <property type="match status" value="1"/>
</dbReference>
<protein>
    <submittedName>
        <fullName evidence="6">NADH-FMN oxidoreductase RutF, flavin reductase (DIM6/NTAB) family</fullName>
    </submittedName>
</protein>
<keyword evidence="2" id="KW-0285">Flavoprotein</keyword>
<evidence type="ECO:0000313" key="7">
    <source>
        <dbReference type="Proteomes" id="UP000219573"/>
    </source>
</evidence>
<dbReference type="InterPro" id="IPR002563">
    <property type="entry name" value="Flavin_Rdtase-like_dom"/>
</dbReference>
<dbReference type="Proteomes" id="UP000219573">
    <property type="component" value="Unassembled WGS sequence"/>
</dbReference>
<evidence type="ECO:0000256" key="1">
    <source>
        <dbReference type="ARBA" id="ARBA00001917"/>
    </source>
</evidence>
<keyword evidence="7" id="KW-1185">Reference proteome</keyword>
<proteinExistence type="inferred from homology"/>
<evidence type="ECO:0000256" key="4">
    <source>
        <dbReference type="ARBA" id="ARBA00038054"/>
    </source>
</evidence>
<name>A0A285HRI0_9FIRM</name>
<evidence type="ECO:0000313" key="6">
    <source>
        <dbReference type="EMBL" id="SNY37416.1"/>
    </source>
</evidence>
<dbReference type="OrthoDB" id="9792436at2"/>
<dbReference type="Gene3D" id="2.30.110.10">
    <property type="entry name" value="Electron Transport, Fmn-binding Protein, Chain A"/>
    <property type="match status" value="1"/>
</dbReference>
<feature type="domain" description="Flavin reductase like" evidence="5">
    <location>
        <begin position="33"/>
        <end position="172"/>
    </location>
</feature>
<dbReference type="SUPFAM" id="SSF50475">
    <property type="entry name" value="FMN-binding split barrel"/>
    <property type="match status" value="1"/>
</dbReference>
<dbReference type="RefSeq" id="WP_097018711.1">
    <property type="nucleotide sequence ID" value="NZ_OBDZ01000022.1"/>
</dbReference>
<gene>
    <name evidence="6" type="ORF">SAMN06265827_12222</name>
</gene>
<keyword evidence="3" id="KW-0288">FMN</keyword>
<dbReference type="GO" id="GO:0010181">
    <property type="term" value="F:FMN binding"/>
    <property type="evidence" value="ECO:0007669"/>
    <property type="project" value="InterPro"/>
</dbReference>
<dbReference type="GO" id="GO:0016646">
    <property type="term" value="F:oxidoreductase activity, acting on the CH-NH group of donors, NAD or NADP as acceptor"/>
    <property type="evidence" value="ECO:0007669"/>
    <property type="project" value="UniProtKB-ARBA"/>
</dbReference>
<reference evidence="7" key="1">
    <citation type="submission" date="2017-09" db="EMBL/GenBank/DDBJ databases">
        <authorList>
            <person name="Varghese N."/>
            <person name="Submissions S."/>
        </authorList>
    </citation>
    <scope>NUCLEOTIDE SEQUENCE [LARGE SCALE GENOMIC DNA]</scope>
    <source>
        <strain evidence="7">MSL47</strain>
    </source>
</reference>
<sequence>MNFEHNNLKPEYIREDWEGKWKVFSWLEFVCAIPHVLFMVTTIKENGLANAAFQSWSSFTGEGDNYYIIMSGVMKDTHTYQNIKRDKEFCINFLSSDYLEECRKTIKDNNIASDEISAAGFTLEESMSISAPRIKEGFLKLECEYQWEKELCESSHNITVCGKVKHLSIAEKFAKEMTKEKYGKDSFMFNLHNPMNPFTGKSFGSGVGHIKFSQDL</sequence>
<dbReference type="AlphaFoldDB" id="A0A285HRI0"/>
<evidence type="ECO:0000256" key="3">
    <source>
        <dbReference type="ARBA" id="ARBA00022643"/>
    </source>
</evidence>
<comment type="cofactor">
    <cofactor evidence="1">
        <name>FMN</name>
        <dbReference type="ChEBI" id="CHEBI:58210"/>
    </cofactor>
</comment>
<dbReference type="PANTHER" id="PTHR33798:SF5">
    <property type="entry name" value="FLAVIN REDUCTASE LIKE DOMAIN-CONTAINING PROTEIN"/>
    <property type="match status" value="1"/>
</dbReference>
<evidence type="ECO:0000259" key="5">
    <source>
        <dbReference type="Pfam" id="PF01613"/>
    </source>
</evidence>
<comment type="similarity">
    <text evidence="4">Belongs to the flavoredoxin family.</text>
</comment>
<dbReference type="EMBL" id="OBDZ01000022">
    <property type="protein sequence ID" value="SNY37416.1"/>
    <property type="molecule type" value="Genomic_DNA"/>
</dbReference>
<accession>A0A285HRI0</accession>